<dbReference type="PANTHER" id="PTHR11365:SF23">
    <property type="entry name" value="HYPOTHETICAL 5-OXOPROLINASE (EUROFUNG)-RELATED"/>
    <property type="match status" value="1"/>
</dbReference>
<dbReference type="GO" id="GO:0017168">
    <property type="term" value="F:5-oxoprolinase (ATP-hydrolyzing) activity"/>
    <property type="evidence" value="ECO:0007669"/>
    <property type="project" value="TreeGrafter"/>
</dbReference>
<keyword evidence="3" id="KW-1185">Reference proteome</keyword>
<dbReference type="InterPro" id="IPR045079">
    <property type="entry name" value="Oxoprolinase-like"/>
</dbReference>
<protein>
    <submittedName>
        <fullName evidence="2">N-methylhydantoinase B</fullName>
    </submittedName>
</protein>
<reference evidence="2 3" key="1">
    <citation type="submission" date="2016-10" db="EMBL/GenBank/DDBJ databases">
        <authorList>
            <person name="de Groot N.N."/>
        </authorList>
    </citation>
    <scope>NUCLEOTIDE SEQUENCE [LARGE SCALE GENOMIC DNA]</scope>
    <source>
        <strain evidence="2 3">DSM 15283</strain>
    </source>
</reference>
<dbReference type="Proteomes" id="UP000199144">
    <property type="component" value="Unassembled WGS sequence"/>
</dbReference>
<evidence type="ECO:0000313" key="3">
    <source>
        <dbReference type="Proteomes" id="UP000199144"/>
    </source>
</evidence>
<evidence type="ECO:0000259" key="1">
    <source>
        <dbReference type="Pfam" id="PF02538"/>
    </source>
</evidence>
<dbReference type="Pfam" id="PF02538">
    <property type="entry name" value="Hydantoinase_B"/>
    <property type="match status" value="1"/>
</dbReference>
<dbReference type="GO" id="GO:0006749">
    <property type="term" value="P:glutathione metabolic process"/>
    <property type="evidence" value="ECO:0007669"/>
    <property type="project" value="TreeGrafter"/>
</dbReference>
<name>A0A1I4MWN4_9RHOB</name>
<dbReference type="PANTHER" id="PTHR11365">
    <property type="entry name" value="5-OXOPROLINASE RELATED"/>
    <property type="match status" value="1"/>
</dbReference>
<dbReference type="RefSeq" id="WP_093093848.1">
    <property type="nucleotide sequence ID" value="NZ_FOTQ01000003.1"/>
</dbReference>
<feature type="domain" description="Hydantoinase B/oxoprolinase" evidence="1">
    <location>
        <begin position="5"/>
        <end position="528"/>
    </location>
</feature>
<dbReference type="GO" id="GO:0005829">
    <property type="term" value="C:cytosol"/>
    <property type="evidence" value="ECO:0007669"/>
    <property type="project" value="TreeGrafter"/>
</dbReference>
<dbReference type="STRING" id="254406.SAMN04488042_103277"/>
<proteinExistence type="predicted"/>
<organism evidence="2 3">
    <name type="scientific">Shimia aestuarii</name>
    <dbReference type="NCBI Taxonomy" id="254406"/>
    <lineage>
        <taxon>Bacteria</taxon>
        <taxon>Pseudomonadati</taxon>
        <taxon>Pseudomonadota</taxon>
        <taxon>Alphaproteobacteria</taxon>
        <taxon>Rhodobacterales</taxon>
        <taxon>Roseobacteraceae</taxon>
    </lineage>
</organism>
<accession>A0A1I4MWN4</accession>
<sequence>MSEIDPITLSVLAGRMEQIADEMDATLFRAAFNPIIAEAHDASHGIYHAVSGDTLVQGKSGLPIFVGVMSFAVKAVIEKAARDGDLEDGDIYIFNDAHIGGTHLSDMRLVRPYFRDGKLFCYLASVGHWHDVGGAVPGNYNPAATDVFQEAFNLPPVKLARQGEINQDIIDILLRNTRLPQSAMGDLNGQLGALDLGIKRMDELLDEYGAETITAALVALGHRAEALMRSELTDLPNGRWEAEDYLDNDGITDEPLKIKIALEIKDDEMTLDFTGSSPQCAGPVNIALPTTVATAYVAIKHVFPALPANAGVMRPIDVIVPEGSLLAAQFPAPTGGYTETILRMIDVVFSAFAQAAPERVVANAYGTINALSIAGKRSNGQPWVMFSFYGGGHGGSVETDGLNHGNAPISTATIPPMEILEAAYPVMFRKWALRPDSGGAGAHRGGLGAVYEIEVLEENGAEAFLFGERGRFAPKGIAGGGDAALNVFTYEQDDGWHSPPLASKMRGIKLKAGQAVRLETPGGGGYGAASERNPEAVARDVARGLVSDAEADAAYGTQWREDTA</sequence>
<gene>
    <name evidence="2" type="ORF">SAMN04488042_103277</name>
</gene>
<evidence type="ECO:0000313" key="2">
    <source>
        <dbReference type="EMBL" id="SFM07485.1"/>
    </source>
</evidence>
<dbReference type="EMBL" id="FOTQ01000003">
    <property type="protein sequence ID" value="SFM07485.1"/>
    <property type="molecule type" value="Genomic_DNA"/>
</dbReference>
<dbReference type="InterPro" id="IPR003692">
    <property type="entry name" value="Hydantoinase_B"/>
</dbReference>
<dbReference type="AlphaFoldDB" id="A0A1I4MWN4"/>
<dbReference type="OrthoDB" id="9761586at2"/>